<dbReference type="SUPFAM" id="SSF53850">
    <property type="entry name" value="Periplasmic binding protein-like II"/>
    <property type="match status" value="1"/>
</dbReference>
<dbReference type="Gene3D" id="1.10.10.10">
    <property type="entry name" value="Winged helix-like DNA-binding domain superfamily/Winged helix DNA-binding domain"/>
    <property type="match status" value="1"/>
</dbReference>
<proteinExistence type="inferred from homology"/>
<dbReference type="PROSITE" id="PS50931">
    <property type="entry name" value="HTH_LYSR"/>
    <property type="match status" value="1"/>
</dbReference>
<dbReference type="GO" id="GO:0003700">
    <property type="term" value="F:DNA-binding transcription factor activity"/>
    <property type="evidence" value="ECO:0007669"/>
    <property type="project" value="InterPro"/>
</dbReference>
<dbReference type="InterPro" id="IPR005119">
    <property type="entry name" value="LysR_subst-bd"/>
</dbReference>
<keyword evidence="2" id="KW-0805">Transcription regulation</keyword>
<gene>
    <name evidence="6" type="ORF">EGH82_16135</name>
</gene>
<organism evidence="6 7">
    <name type="scientific">Vibrio ponticus</name>
    <dbReference type="NCBI Taxonomy" id="265668"/>
    <lineage>
        <taxon>Bacteria</taxon>
        <taxon>Pseudomonadati</taxon>
        <taxon>Pseudomonadota</taxon>
        <taxon>Gammaproteobacteria</taxon>
        <taxon>Vibrionales</taxon>
        <taxon>Vibrionaceae</taxon>
        <taxon>Vibrio</taxon>
    </lineage>
</organism>
<dbReference type="Proteomes" id="UP000278792">
    <property type="component" value="Unassembled WGS sequence"/>
</dbReference>
<evidence type="ECO:0000256" key="4">
    <source>
        <dbReference type="ARBA" id="ARBA00023163"/>
    </source>
</evidence>
<dbReference type="EMBL" id="RKIK01000058">
    <property type="protein sequence ID" value="ROV58904.1"/>
    <property type="molecule type" value="Genomic_DNA"/>
</dbReference>
<evidence type="ECO:0000313" key="7">
    <source>
        <dbReference type="Proteomes" id="UP000278792"/>
    </source>
</evidence>
<dbReference type="Pfam" id="PF00126">
    <property type="entry name" value="HTH_1"/>
    <property type="match status" value="1"/>
</dbReference>
<sequence>MDITNLDLNLLKIFHAIYQTQSVNDAAEQLHISQSACSHGLARLRDRLNDELFVRTNQKMLPTEKALRLAQSVLPAMQMLNEGLSSSVPFDPCNGEHKIVLSGTDFTTWTLLPWLTQYLAKHYPNVQLRIVNTEQKDPALLLEQGEIDFALGFEHKNEKENHIAHQVWLNDSYCTVACANNARLDGKRLTLDDFVSLSHIVVTPWNERTAVVDDQLAKLNRKRRVALHLPSVLCAPYLVANTPYLLTIPRIYVQNIEQELGLTTYQPPLPIPNYQIKIYWHKTRETNLKLIWFRQLLKELQPKAQSLLSSKATVPVD</sequence>
<evidence type="ECO:0000256" key="1">
    <source>
        <dbReference type="ARBA" id="ARBA00009437"/>
    </source>
</evidence>
<dbReference type="RefSeq" id="WP_123782876.1">
    <property type="nucleotide sequence ID" value="NZ_RKIK01000058.1"/>
</dbReference>
<evidence type="ECO:0000256" key="3">
    <source>
        <dbReference type="ARBA" id="ARBA00023125"/>
    </source>
</evidence>
<evidence type="ECO:0000259" key="5">
    <source>
        <dbReference type="PROSITE" id="PS50931"/>
    </source>
</evidence>
<dbReference type="AlphaFoldDB" id="A0A3N3DWJ9"/>
<dbReference type="InterPro" id="IPR000847">
    <property type="entry name" value="LysR_HTH_N"/>
</dbReference>
<evidence type="ECO:0000256" key="2">
    <source>
        <dbReference type="ARBA" id="ARBA00023015"/>
    </source>
</evidence>
<dbReference type="Pfam" id="PF03466">
    <property type="entry name" value="LysR_substrate"/>
    <property type="match status" value="1"/>
</dbReference>
<dbReference type="PRINTS" id="PR00039">
    <property type="entry name" value="HTHLYSR"/>
</dbReference>
<dbReference type="InterPro" id="IPR036388">
    <property type="entry name" value="WH-like_DNA-bd_sf"/>
</dbReference>
<protein>
    <submittedName>
        <fullName evidence="6">LysR family transcriptional regulator</fullName>
    </submittedName>
</protein>
<evidence type="ECO:0000313" key="6">
    <source>
        <dbReference type="EMBL" id="ROV58904.1"/>
    </source>
</evidence>
<dbReference type="PANTHER" id="PTHR30118:SF15">
    <property type="entry name" value="TRANSCRIPTIONAL REGULATORY PROTEIN"/>
    <property type="match status" value="1"/>
</dbReference>
<reference evidence="6 7" key="1">
    <citation type="submission" date="2018-11" db="EMBL/GenBank/DDBJ databases">
        <title>Vibrio ponticus strain CAIM 1751 pathogenic for the snapper Lutjanus guttatus.</title>
        <authorList>
            <person name="Soto-Rodriguez S."/>
            <person name="Lozano-Olvera R."/>
            <person name="Gomez-Gil B."/>
        </authorList>
    </citation>
    <scope>NUCLEOTIDE SEQUENCE [LARGE SCALE GENOMIC DNA]</scope>
    <source>
        <strain evidence="6 7">CAIM 1751</strain>
    </source>
</reference>
<accession>A0A3N3DWJ9</accession>
<dbReference type="PANTHER" id="PTHR30118">
    <property type="entry name" value="HTH-TYPE TRANSCRIPTIONAL REGULATOR LEUO-RELATED"/>
    <property type="match status" value="1"/>
</dbReference>
<feature type="domain" description="HTH lysR-type" evidence="5">
    <location>
        <begin position="6"/>
        <end position="63"/>
    </location>
</feature>
<name>A0A3N3DWJ9_9VIBR</name>
<dbReference type="InterPro" id="IPR050389">
    <property type="entry name" value="LysR-type_TF"/>
</dbReference>
<comment type="caution">
    <text evidence="6">The sequence shown here is derived from an EMBL/GenBank/DDBJ whole genome shotgun (WGS) entry which is preliminary data.</text>
</comment>
<keyword evidence="4" id="KW-0804">Transcription</keyword>
<dbReference type="GO" id="GO:0003677">
    <property type="term" value="F:DNA binding"/>
    <property type="evidence" value="ECO:0007669"/>
    <property type="project" value="UniProtKB-KW"/>
</dbReference>
<comment type="similarity">
    <text evidence="1">Belongs to the LysR transcriptional regulatory family.</text>
</comment>
<keyword evidence="3" id="KW-0238">DNA-binding</keyword>
<dbReference type="SUPFAM" id="SSF46785">
    <property type="entry name" value="Winged helix' DNA-binding domain"/>
    <property type="match status" value="1"/>
</dbReference>
<dbReference type="InterPro" id="IPR036390">
    <property type="entry name" value="WH_DNA-bd_sf"/>
</dbReference>
<dbReference type="Gene3D" id="3.40.190.10">
    <property type="entry name" value="Periplasmic binding protein-like II"/>
    <property type="match status" value="2"/>
</dbReference>